<feature type="active site" description="Nucleophile" evidence="7">
    <location>
        <position position="326"/>
    </location>
</feature>
<dbReference type="UniPathway" id="UPA00219"/>
<name>A0A2A4B8Q0_9SPHN</name>
<dbReference type="Gene3D" id="1.10.101.10">
    <property type="entry name" value="PGBD-like superfamily/PGBD"/>
    <property type="match status" value="1"/>
</dbReference>
<dbReference type="OrthoDB" id="9787225at2"/>
<keyword evidence="3" id="KW-0808">Transferase</keyword>
<dbReference type="SUPFAM" id="SSF141523">
    <property type="entry name" value="L,D-transpeptidase catalytic domain-like"/>
    <property type="match status" value="1"/>
</dbReference>
<dbReference type="GO" id="GO:0071555">
    <property type="term" value="P:cell wall organization"/>
    <property type="evidence" value="ECO:0007669"/>
    <property type="project" value="UniProtKB-UniRule"/>
</dbReference>
<dbReference type="Pfam" id="PF01471">
    <property type="entry name" value="PG_binding_1"/>
    <property type="match status" value="1"/>
</dbReference>
<evidence type="ECO:0000313" key="10">
    <source>
        <dbReference type="Proteomes" id="UP000218366"/>
    </source>
</evidence>
<gene>
    <name evidence="9" type="ORF">COC42_06745</name>
</gene>
<evidence type="ECO:0000256" key="7">
    <source>
        <dbReference type="PROSITE-ProRule" id="PRU01373"/>
    </source>
</evidence>
<evidence type="ECO:0000256" key="3">
    <source>
        <dbReference type="ARBA" id="ARBA00022679"/>
    </source>
</evidence>
<dbReference type="InterPro" id="IPR038063">
    <property type="entry name" value="Transpep_catalytic_dom"/>
</dbReference>
<dbReference type="GO" id="GO:0008360">
    <property type="term" value="P:regulation of cell shape"/>
    <property type="evidence" value="ECO:0007669"/>
    <property type="project" value="UniProtKB-UniRule"/>
</dbReference>
<dbReference type="Proteomes" id="UP000218366">
    <property type="component" value="Unassembled WGS sequence"/>
</dbReference>
<dbReference type="AlphaFoldDB" id="A0A2A4B8Q0"/>
<dbReference type="Pfam" id="PF03734">
    <property type="entry name" value="YkuD"/>
    <property type="match status" value="1"/>
</dbReference>
<evidence type="ECO:0000256" key="6">
    <source>
        <dbReference type="ARBA" id="ARBA00023316"/>
    </source>
</evidence>
<organism evidence="9 10">
    <name type="scientific">Sphingomonas spermidinifaciens</name>
    <dbReference type="NCBI Taxonomy" id="1141889"/>
    <lineage>
        <taxon>Bacteria</taxon>
        <taxon>Pseudomonadati</taxon>
        <taxon>Pseudomonadota</taxon>
        <taxon>Alphaproteobacteria</taxon>
        <taxon>Sphingomonadales</taxon>
        <taxon>Sphingomonadaceae</taxon>
        <taxon>Sphingomonas</taxon>
    </lineage>
</organism>
<dbReference type="PROSITE" id="PS52029">
    <property type="entry name" value="LD_TPASE"/>
    <property type="match status" value="1"/>
</dbReference>
<comment type="pathway">
    <text evidence="1 7">Cell wall biogenesis; peptidoglycan biosynthesis.</text>
</comment>
<dbReference type="PANTHER" id="PTHR30582:SF30">
    <property type="entry name" value="BLR4375 PROTEIN"/>
    <property type="match status" value="1"/>
</dbReference>
<dbReference type="InterPro" id="IPR005490">
    <property type="entry name" value="LD_TPept_cat_dom"/>
</dbReference>
<dbReference type="CDD" id="cd16913">
    <property type="entry name" value="YkuD_like"/>
    <property type="match status" value="1"/>
</dbReference>
<dbReference type="PANTHER" id="PTHR30582">
    <property type="entry name" value="L,D-TRANSPEPTIDASE"/>
    <property type="match status" value="1"/>
</dbReference>
<dbReference type="Gene3D" id="2.40.440.10">
    <property type="entry name" value="L,D-transpeptidase catalytic domain-like"/>
    <property type="match status" value="1"/>
</dbReference>
<dbReference type="GO" id="GO:0018104">
    <property type="term" value="P:peptidoglycan-protein cross-linking"/>
    <property type="evidence" value="ECO:0007669"/>
    <property type="project" value="TreeGrafter"/>
</dbReference>
<evidence type="ECO:0000256" key="5">
    <source>
        <dbReference type="ARBA" id="ARBA00022984"/>
    </source>
</evidence>
<dbReference type="EMBL" id="NWMW01000001">
    <property type="protein sequence ID" value="PCD04006.1"/>
    <property type="molecule type" value="Genomic_DNA"/>
</dbReference>
<evidence type="ECO:0000256" key="2">
    <source>
        <dbReference type="ARBA" id="ARBA00005992"/>
    </source>
</evidence>
<feature type="active site" description="Proton donor/acceptor" evidence="7">
    <location>
        <position position="310"/>
    </location>
</feature>
<evidence type="ECO:0000256" key="1">
    <source>
        <dbReference type="ARBA" id="ARBA00004752"/>
    </source>
</evidence>
<feature type="domain" description="L,D-TPase catalytic" evidence="8">
    <location>
        <begin position="217"/>
        <end position="350"/>
    </location>
</feature>
<dbReference type="InterPro" id="IPR036366">
    <property type="entry name" value="PGBDSf"/>
</dbReference>
<proteinExistence type="inferred from homology"/>
<evidence type="ECO:0000313" key="9">
    <source>
        <dbReference type="EMBL" id="PCD04006.1"/>
    </source>
</evidence>
<dbReference type="GO" id="GO:0016740">
    <property type="term" value="F:transferase activity"/>
    <property type="evidence" value="ECO:0007669"/>
    <property type="project" value="UniProtKB-KW"/>
</dbReference>
<keyword evidence="5 7" id="KW-0573">Peptidoglycan synthesis</keyword>
<dbReference type="GO" id="GO:0005576">
    <property type="term" value="C:extracellular region"/>
    <property type="evidence" value="ECO:0007669"/>
    <property type="project" value="TreeGrafter"/>
</dbReference>
<dbReference type="SUPFAM" id="SSF47090">
    <property type="entry name" value="PGBD-like"/>
    <property type="match status" value="1"/>
</dbReference>
<evidence type="ECO:0000256" key="4">
    <source>
        <dbReference type="ARBA" id="ARBA00022960"/>
    </source>
</evidence>
<reference evidence="9 10" key="1">
    <citation type="submission" date="2017-09" db="EMBL/GenBank/DDBJ databases">
        <title>Sphingomonas spermidinifaciens 9NM-10, whole genome shotgun sequence.</title>
        <authorList>
            <person name="Feng G."/>
            <person name="Zhu H."/>
        </authorList>
    </citation>
    <scope>NUCLEOTIDE SEQUENCE [LARGE SCALE GENOMIC DNA]</scope>
    <source>
        <strain evidence="9 10">9NM-10</strain>
    </source>
</reference>
<dbReference type="InterPro" id="IPR002477">
    <property type="entry name" value="Peptidoglycan-bd-like"/>
</dbReference>
<dbReference type="GO" id="GO:0071972">
    <property type="term" value="F:peptidoglycan L,D-transpeptidase activity"/>
    <property type="evidence" value="ECO:0007669"/>
    <property type="project" value="TreeGrafter"/>
</dbReference>
<dbReference type="InterPro" id="IPR036365">
    <property type="entry name" value="PGBD-like_sf"/>
</dbReference>
<comment type="caution">
    <text evidence="9">The sequence shown here is derived from an EMBL/GenBank/DDBJ whole genome shotgun (WGS) entry which is preliminary data.</text>
</comment>
<comment type="similarity">
    <text evidence="2">Belongs to the YkuD family.</text>
</comment>
<sequence length="351" mass="37458">MEQRDRALLGVVGLATVTAAALGFAGAPTADAQAPEPKRQAAAPAGPKVDLATLKAQVILSKLGFSSGLLDGTNSAAFKGAIRGFQESRGLGRSGRLDAPTLAALRRYDAVEPVKTITLAPQMLSGPFVNPIPKDYGEQAKLPGLAYRSPLEKLAEMFHTSPAMLVALNSRETPLRPGQQIVVPNALPSSRAYDIDDATWKRTVAYLNVDARQPTADHVVVDESEGVLKVMNGEDRVIAQFPATMGSAEFPLPIGEWTIKGNAYNPDWKFQPELIAGSKPGAKEAVVPPGPNNPVGVVWMDLSKPHYGIHGTPEPQNIGKTESNGCIRLTNWDAARLSMMVKPGTKALFRK</sequence>
<dbReference type="InterPro" id="IPR050979">
    <property type="entry name" value="LD-transpeptidase"/>
</dbReference>
<keyword evidence="4 7" id="KW-0133">Cell shape</keyword>
<accession>A0A2A4B8Q0</accession>
<keyword evidence="6 7" id="KW-0961">Cell wall biogenesis/degradation</keyword>
<protein>
    <recommendedName>
        <fullName evidence="8">L,D-TPase catalytic domain-containing protein</fullName>
    </recommendedName>
</protein>
<keyword evidence="10" id="KW-1185">Reference proteome</keyword>
<evidence type="ECO:0000259" key="8">
    <source>
        <dbReference type="PROSITE" id="PS52029"/>
    </source>
</evidence>